<proteinExistence type="predicted"/>
<dbReference type="Pfam" id="PF07015">
    <property type="entry name" value="VirC1"/>
    <property type="match status" value="1"/>
</dbReference>
<dbReference type="CDD" id="cd02042">
    <property type="entry name" value="ParAB_family"/>
    <property type="match status" value="1"/>
</dbReference>
<keyword evidence="2" id="KW-1185">Reference proteome</keyword>
<dbReference type="InterPro" id="IPR027417">
    <property type="entry name" value="P-loop_NTPase"/>
</dbReference>
<dbReference type="PIRSF" id="PIRSF009320">
    <property type="entry name" value="Nuc_binding_HP_1000"/>
    <property type="match status" value="1"/>
</dbReference>
<dbReference type="PANTHER" id="PTHR13696:SF96">
    <property type="entry name" value="COBQ_COBB_MIND_PARA NUCLEOTIDE BINDING DOMAIN-CONTAINING PROTEIN"/>
    <property type="match status" value="1"/>
</dbReference>
<reference evidence="1 2" key="1">
    <citation type="submission" date="2019-06" db="EMBL/GenBank/DDBJ databases">
        <title>Whole genome shotgun sequence of Komagataeibacter hansenii NBRC 14820.</title>
        <authorList>
            <person name="Hosoyama A."/>
            <person name="Uohara A."/>
            <person name="Ohji S."/>
            <person name="Ichikawa N."/>
        </authorList>
    </citation>
    <scope>NUCLEOTIDE SEQUENCE [LARGE SCALE GENOMIC DNA]</scope>
    <source>
        <strain evidence="1 2">NBRC 14820</strain>
    </source>
</reference>
<gene>
    <name evidence="1" type="ORF">GHA01_24540</name>
</gene>
<dbReference type="Gene3D" id="3.40.50.300">
    <property type="entry name" value="P-loop containing nucleotide triphosphate hydrolases"/>
    <property type="match status" value="1"/>
</dbReference>
<dbReference type="SUPFAM" id="SSF52540">
    <property type="entry name" value="P-loop containing nucleoside triphosphate hydrolases"/>
    <property type="match status" value="1"/>
</dbReference>
<accession>A0ABQ0SHD5</accession>
<dbReference type="EMBL" id="BJNN01000127">
    <property type="protein sequence ID" value="GEC64605.1"/>
    <property type="molecule type" value="Genomic_DNA"/>
</dbReference>
<dbReference type="Proteomes" id="UP000319478">
    <property type="component" value="Unassembled WGS sequence"/>
</dbReference>
<dbReference type="InterPro" id="IPR009744">
    <property type="entry name" value="VirC1"/>
</dbReference>
<sequence length="214" mass="23417">MKKVLAFSSSKGGAGKSTTCQIVAQVLAHKGQAVTILDADPNKPQERWRTGDSKLPVKVIGDITENNVVTHINAIEAGYVLIDLEGVASRLVARAIAKADTVIVPFQASTLDANQAGRTINLIKEEEELLEREIPFKVMLSRTNPAIQSRLERDLAAQLARNGLPLMENQLNERSSYKAIFAYKTSLYELSSEKVNGIEKAIMNAEQVTKEIVS</sequence>
<organism evidence="1 2">
    <name type="scientific">Novacetimonas hansenii</name>
    <name type="common">Komagataeibacter hansenii</name>
    <dbReference type="NCBI Taxonomy" id="436"/>
    <lineage>
        <taxon>Bacteria</taxon>
        <taxon>Pseudomonadati</taxon>
        <taxon>Pseudomonadota</taxon>
        <taxon>Alphaproteobacteria</taxon>
        <taxon>Acetobacterales</taxon>
        <taxon>Acetobacteraceae</taxon>
        <taxon>Novacetimonas</taxon>
    </lineage>
</organism>
<comment type="caution">
    <text evidence="1">The sequence shown here is derived from an EMBL/GenBank/DDBJ whole genome shotgun (WGS) entry which is preliminary data.</text>
</comment>
<dbReference type="RefSeq" id="WP_052955179.1">
    <property type="nucleotide sequence ID" value="NZ_BJNN01000127.1"/>
</dbReference>
<dbReference type="PANTHER" id="PTHR13696">
    <property type="entry name" value="P-LOOP CONTAINING NUCLEOSIDE TRIPHOSPHATE HYDROLASE"/>
    <property type="match status" value="1"/>
</dbReference>
<evidence type="ECO:0000313" key="2">
    <source>
        <dbReference type="Proteomes" id="UP000319478"/>
    </source>
</evidence>
<name>A0ABQ0SHD5_NOVHA</name>
<evidence type="ECO:0000313" key="1">
    <source>
        <dbReference type="EMBL" id="GEC64605.1"/>
    </source>
</evidence>
<protein>
    <submittedName>
        <fullName evidence="1">Chromosome partitioning protein ParA</fullName>
    </submittedName>
</protein>
<dbReference type="InterPro" id="IPR050678">
    <property type="entry name" value="DNA_Partitioning_ATPase"/>
</dbReference>